<evidence type="ECO:0000256" key="1">
    <source>
        <dbReference type="SAM" id="MobiDB-lite"/>
    </source>
</evidence>
<feature type="compositionally biased region" description="Polar residues" evidence="1">
    <location>
        <begin position="352"/>
        <end position="391"/>
    </location>
</feature>
<evidence type="ECO:0000313" key="2">
    <source>
        <dbReference type="EMBL" id="KAF6828641.1"/>
    </source>
</evidence>
<reference evidence="2" key="1">
    <citation type="journal article" date="2020" name="Phytopathology">
        <title>Genome Sequence Resources of Colletotrichum truncatum, C. plurivorum, C. musicola, and C. sojae: Four Species Pathogenic to Soybean (Glycine max).</title>
        <authorList>
            <person name="Rogerio F."/>
            <person name="Boufleur T.R."/>
            <person name="Ciampi-Guillardi M."/>
            <person name="Sukno S.A."/>
            <person name="Thon M.R."/>
            <person name="Massola Junior N.S."/>
            <person name="Baroncelli R."/>
        </authorList>
    </citation>
    <scope>NUCLEOTIDE SEQUENCE</scope>
    <source>
        <strain evidence="2">LFN00145</strain>
    </source>
</reference>
<evidence type="ECO:0008006" key="4">
    <source>
        <dbReference type="Google" id="ProtNLM"/>
    </source>
</evidence>
<dbReference type="AlphaFoldDB" id="A0A8H6KDA3"/>
<dbReference type="Proteomes" id="UP000654918">
    <property type="component" value="Unassembled WGS sequence"/>
</dbReference>
<name>A0A8H6KDA3_9PEZI</name>
<protein>
    <recommendedName>
        <fullName evidence="4">BTB domain-containing protein</fullName>
    </recommendedName>
</protein>
<organism evidence="2 3">
    <name type="scientific">Colletotrichum plurivorum</name>
    <dbReference type="NCBI Taxonomy" id="2175906"/>
    <lineage>
        <taxon>Eukaryota</taxon>
        <taxon>Fungi</taxon>
        <taxon>Dikarya</taxon>
        <taxon>Ascomycota</taxon>
        <taxon>Pezizomycotina</taxon>
        <taxon>Sordariomycetes</taxon>
        <taxon>Hypocreomycetidae</taxon>
        <taxon>Glomerellales</taxon>
        <taxon>Glomerellaceae</taxon>
        <taxon>Colletotrichum</taxon>
        <taxon>Colletotrichum orchidearum species complex</taxon>
    </lineage>
</organism>
<keyword evidence="3" id="KW-1185">Reference proteome</keyword>
<dbReference type="EMBL" id="WIGO01000119">
    <property type="protein sequence ID" value="KAF6828641.1"/>
    <property type="molecule type" value="Genomic_DNA"/>
</dbReference>
<accession>A0A8H6KDA3</accession>
<sequence length="425" mass="48385">MAAFANARAKAKGLGPVINFNHDEFVILHCDGKMFIVYRDVVTEGANYFQGCFYGFCKETRDQEVHFGPDSDVYPDELDFYLNIAHGWFFEIKLLGTKVVSADIFKAVTKEKQEEPLSTAGLEIPRLKLAKMAETVVLADRFIHRSLLSIMRQMFLSLLDYTHMCWELLKYDERNWDTPYHQELMYDYIEAFFIFSRGYDDEKLIRDAIIESFYWLTVHTPSLGEHFAPEMSLHFIHEWKIDRTGLSRNLRMEHALGLFRCDQLVYASHSRKQKERRDKRILNTCPPEQRGKLLLWLDNPRELKKRTDRLRNVIAASRLEETGFADFTPGALAHQASASNIVEASSLEVSSRAAATNTRTETIPSPSPTQMATRSPRNTSPATETSLTTPVTLEEAPSTTDVDASAAAVTLAEVVPVDVAVTKQM</sequence>
<gene>
    <name evidence="2" type="ORF">CPLU01_08410</name>
</gene>
<feature type="region of interest" description="Disordered" evidence="1">
    <location>
        <begin position="352"/>
        <end position="400"/>
    </location>
</feature>
<evidence type="ECO:0000313" key="3">
    <source>
        <dbReference type="Proteomes" id="UP000654918"/>
    </source>
</evidence>
<comment type="caution">
    <text evidence="2">The sequence shown here is derived from an EMBL/GenBank/DDBJ whole genome shotgun (WGS) entry which is preliminary data.</text>
</comment>
<proteinExistence type="predicted"/>